<evidence type="ECO:0000256" key="3">
    <source>
        <dbReference type="ARBA" id="ARBA00022475"/>
    </source>
</evidence>
<keyword evidence="7 8" id="KW-0472">Membrane</keyword>
<feature type="transmembrane region" description="Helical" evidence="9">
    <location>
        <begin position="214"/>
        <end position="242"/>
    </location>
</feature>
<keyword evidence="6 9" id="KW-1133">Transmembrane helix</keyword>
<keyword evidence="3 8" id="KW-1003">Cell membrane</keyword>
<dbReference type="InterPro" id="IPR004796">
    <property type="entry name" value="PTS_IIC_cello"/>
</dbReference>
<evidence type="ECO:0000256" key="2">
    <source>
        <dbReference type="ARBA" id="ARBA00022448"/>
    </source>
</evidence>
<evidence type="ECO:0000256" key="9">
    <source>
        <dbReference type="SAM" id="Phobius"/>
    </source>
</evidence>
<proteinExistence type="predicted"/>
<evidence type="ECO:0000256" key="7">
    <source>
        <dbReference type="ARBA" id="ARBA00023136"/>
    </source>
</evidence>
<reference evidence="11" key="1">
    <citation type="submission" date="2020-12" db="EMBL/GenBank/DDBJ databases">
        <title>Vagococcus allomyrinae sp. nov. and Enterococcus lavae sp. nov., isolated from the larvae of Allomyrina dichotoma.</title>
        <authorList>
            <person name="Lee S.D."/>
        </authorList>
    </citation>
    <scope>NUCLEOTIDE SEQUENCE</scope>
    <source>
        <strain evidence="11">BWB3-3</strain>
    </source>
</reference>
<evidence type="ECO:0000256" key="6">
    <source>
        <dbReference type="ARBA" id="ARBA00022989"/>
    </source>
</evidence>
<name>A0A940PB80_9ENTE</name>
<dbReference type="RefSeq" id="WP_209524407.1">
    <property type="nucleotide sequence ID" value="NZ_JAEEGA010000001.1"/>
</dbReference>
<evidence type="ECO:0000313" key="11">
    <source>
        <dbReference type="EMBL" id="MBP1039503.1"/>
    </source>
</evidence>
<dbReference type="GO" id="GO:1901264">
    <property type="term" value="P:carbohydrate derivative transport"/>
    <property type="evidence" value="ECO:0007669"/>
    <property type="project" value="TreeGrafter"/>
</dbReference>
<dbReference type="PANTHER" id="PTHR33989">
    <property type="match status" value="1"/>
</dbReference>
<comment type="function">
    <text evidence="8">The phosphoenolpyruvate-dependent sugar phosphotransferase system (PTS), a major carbohydrate active -transport system, catalyzes the phosphorylation of incoming sugar substrates concomitant with their translocation across the cell membrane.</text>
</comment>
<evidence type="ECO:0000256" key="5">
    <source>
        <dbReference type="ARBA" id="ARBA00022692"/>
    </source>
</evidence>
<evidence type="ECO:0000256" key="4">
    <source>
        <dbReference type="ARBA" id="ARBA00022597"/>
    </source>
</evidence>
<comment type="subcellular location">
    <subcellularLocation>
        <location evidence="1">Cell membrane</location>
        <topology evidence="1">Multi-pass membrane protein</topology>
    </subcellularLocation>
</comment>
<dbReference type="PANTHER" id="PTHR33989:SF11">
    <property type="entry name" value="LICHENAN PERMEASE IIC COMPONENT"/>
    <property type="match status" value="1"/>
</dbReference>
<dbReference type="GO" id="GO:0009401">
    <property type="term" value="P:phosphoenolpyruvate-dependent sugar phosphotransferase system"/>
    <property type="evidence" value="ECO:0007669"/>
    <property type="project" value="InterPro"/>
</dbReference>
<feature type="transmembrane region" description="Helical" evidence="9">
    <location>
        <begin position="103"/>
        <end position="121"/>
    </location>
</feature>
<dbReference type="NCBIfam" id="TIGR00410">
    <property type="entry name" value="lacE"/>
    <property type="match status" value="1"/>
</dbReference>
<dbReference type="InterPro" id="IPR004501">
    <property type="entry name" value="PTS_EIIC_3"/>
</dbReference>
<feature type="transmembrane region" description="Helical" evidence="9">
    <location>
        <begin position="32"/>
        <end position="54"/>
    </location>
</feature>
<evidence type="ECO:0000259" key="10">
    <source>
        <dbReference type="PROSITE" id="PS51105"/>
    </source>
</evidence>
<dbReference type="AlphaFoldDB" id="A0A940PB80"/>
<protein>
    <recommendedName>
        <fullName evidence="8">Permease IIC component</fullName>
    </recommendedName>
</protein>
<feature type="domain" description="PTS EIIC type-3" evidence="10">
    <location>
        <begin position="8"/>
        <end position="408"/>
    </location>
</feature>
<evidence type="ECO:0000256" key="1">
    <source>
        <dbReference type="ARBA" id="ARBA00004651"/>
    </source>
</evidence>
<feature type="transmembrane region" description="Helical" evidence="9">
    <location>
        <begin position="133"/>
        <end position="153"/>
    </location>
</feature>
<feature type="transmembrane region" description="Helical" evidence="9">
    <location>
        <begin position="174"/>
        <end position="194"/>
    </location>
</feature>
<accession>A0A940PB80</accession>
<feature type="transmembrane region" description="Helical" evidence="9">
    <location>
        <begin position="388"/>
        <end position="408"/>
    </location>
</feature>
<keyword evidence="5 9" id="KW-0812">Transmembrane</keyword>
<dbReference type="NCBIfam" id="TIGR00359">
    <property type="entry name" value="cello_pts_IIC"/>
    <property type="match status" value="1"/>
</dbReference>
<feature type="transmembrane region" description="Helical" evidence="9">
    <location>
        <begin position="278"/>
        <end position="302"/>
    </location>
</feature>
<evidence type="ECO:0000256" key="8">
    <source>
        <dbReference type="PIRNR" id="PIRNR006351"/>
    </source>
</evidence>
<dbReference type="PROSITE" id="PS51105">
    <property type="entry name" value="PTS_EIIC_TYPE_3"/>
    <property type="match status" value="1"/>
</dbReference>
<evidence type="ECO:0000313" key="12">
    <source>
        <dbReference type="Proteomes" id="UP000674938"/>
    </source>
</evidence>
<gene>
    <name evidence="11" type="primary">celB</name>
    <name evidence="11" type="ORF">I6N95_00645</name>
</gene>
<comment type="caution">
    <text evidence="11">The sequence shown here is derived from an EMBL/GenBank/DDBJ whole genome shotgun (WGS) entry which is preliminary data.</text>
</comment>
<keyword evidence="11" id="KW-0808">Transferase</keyword>
<dbReference type="Proteomes" id="UP000674938">
    <property type="component" value="Unassembled WGS sequence"/>
</dbReference>
<organism evidence="11 12">
    <name type="scientific">Vagococcus allomyrinae</name>
    <dbReference type="NCBI Taxonomy" id="2794353"/>
    <lineage>
        <taxon>Bacteria</taxon>
        <taxon>Bacillati</taxon>
        <taxon>Bacillota</taxon>
        <taxon>Bacilli</taxon>
        <taxon>Lactobacillales</taxon>
        <taxon>Enterococcaceae</taxon>
        <taxon>Vagococcus</taxon>
    </lineage>
</organism>
<dbReference type="EMBL" id="JAEEGA010000001">
    <property type="protein sequence ID" value="MBP1039503.1"/>
    <property type="molecule type" value="Genomic_DNA"/>
</dbReference>
<dbReference type="PIRSF" id="PIRSF006351">
    <property type="entry name" value="PTS_EIIC-Cellobiose"/>
    <property type="match status" value="1"/>
</dbReference>
<keyword evidence="4 8" id="KW-0762">Sugar transport</keyword>
<sequence length="423" mass="45675">MNGLMVFLEEKVQPIGVKIGGQRHLLAVRDGLVLSMPLIIVGSLFLVLSSLPIPGYQEFIGSIFGEEWTSTMGFVVNSTFGVMALISSFGIANSLVKSYSIDGNTAGIISLCSLLLVTPLTKDNGIDMTYMGSKGLFVSLLIGLIVGEIYRRMVQAEIVIKLPDSVPPAVSKSFVALIPAAVCLTFFWVLRLVIASVGLGNLHEVIGKVVGVPLSYVGGGFIGGLVAVLVTGIFWSVGILGWDLVQSVLNPLWLQMLDENRLAFQAGKEIPHILNTTFFNVFVWMGGSGSIIGLAILLMFFSKSKQNKELGKLGFPPNVFNISEPIMFGFPVVMNPLILIPFTITPIVIYIISYSAMVTGIVAKTAGILVPWTMPPIIGGYLATGGHISGAILQLVCLIVSIVIYYPFFRMIDNQYYQDELQG</sequence>
<dbReference type="InterPro" id="IPR051088">
    <property type="entry name" value="PTS_Sugar-EIIC/EIIB"/>
</dbReference>
<keyword evidence="2 8" id="KW-0813">Transport</keyword>
<keyword evidence="12" id="KW-1185">Reference proteome</keyword>
<feature type="transmembrane region" description="Helical" evidence="9">
    <location>
        <begin position="74"/>
        <end position="96"/>
    </location>
</feature>
<dbReference type="GO" id="GO:0005886">
    <property type="term" value="C:plasma membrane"/>
    <property type="evidence" value="ECO:0007669"/>
    <property type="project" value="UniProtKB-SubCell"/>
</dbReference>
<dbReference type="Pfam" id="PF02378">
    <property type="entry name" value="PTS_EIIC"/>
    <property type="match status" value="1"/>
</dbReference>
<dbReference type="GO" id="GO:0008982">
    <property type="term" value="F:protein-N(PI)-phosphohistidine-sugar phosphotransferase activity"/>
    <property type="evidence" value="ECO:0007669"/>
    <property type="project" value="UniProtKB-UniRule"/>
</dbReference>
<dbReference type="InterPro" id="IPR003352">
    <property type="entry name" value="PTS_EIIC"/>
</dbReference>